<protein>
    <submittedName>
        <fullName evidence="2">Putative product</fullName>
    </submittedName>
</protein>
<keyword evidence="1" id="KW-1133">Transmembrane helix</keyword>
<dbReference type="EMBL" id="GIIL01007252">
    <property type="protein sequence ID" value="NOV50978.1"/>
    <property type="molecule type" value="Transcribed_RNA"/>
</dbReference>
<dbReference type="AlphaFoldDB" id="A0A6M2E0W2"/>
<proteinExistence type="predicted"/>
<keyword evidence="1" id="KW-0472">Membrane</keyword>
<reference evidence="2" key="1">
    <citation type="submission" date="2020-03" db="EMBL/GenBank/DDBJ databases">
        <title>Transcriptomic Profiling of the Digestive Tract of the Rat Flea, Xenopsylla cheopis, Following Blood Feeding and Infection with Yersinia pestis.</title>
        <authorList>
            <person name="Bland D.M."/>
            <person name="Martens C.A."/>
            <person name="Virtaneva K."/>
            <person name="Kanakabandi K."/>
            <person name="Long D."/>
            <person name="Rosenke R."/>
            <person name="Saturday G.A."/>
            <person name="Hoyt F.H."/>
            <person name="Bruno D.P."/>
            <person name="Ribeiro J.M.C."/>
            <person name="Hinnebusch J."/>
        </authorList>
    </citation>
    <scope>NUCLEOTIDE SEQUENCE</scope>
</reference>
<sequence>MTFLTSLKLIFTSSCVTLIASLNSAFSSSCLTLIDTISCLIDVLSCFMAVISFMSCKNKINYFSIHIVLFHSS</sequence>
<organism evidence="2">
    <name type="scientific">Xenopsylla cheopis</name>
    <name type="common">Oriental rat flea</name>
    <name type="synonym">Pulex cheopis</name>
    <dbReference type="NCBI Taxonomy" id="163159"/>
    <lineage>
        <taxon>Eukaryota</taxon>
        <taxon>Metazoa</taxon>
        <taxon>Ecdysozoa</taxon>
        <taxon>Arthropoda</taxon>
        <taxon>Hexapoda</taxon>
        <taxon>Insecta</taxon>
        <taxon>Pterygota</taxon>
        <taxon>Neoptera</taxon>
        <taxon>Endopterygota</taxon>
        <taxon>Siphonaptera</taxon>
        <taxon>Pulicidae</taxon>
        <taxon>Xenopsyllinae</taxon>
        <taxon>Xenopsylla</taxon>
    </lineage>
</organism>
<accession>A0A6M2E0W2</accession>
<name>A0A6M2E0W2_XENCH</name>
<evidence type="ECO:0000313" key="2">
    <source>
        <dbReference type="EMBL" id="NOV50978.1"/>
    </source>
</evidence>
<feature type="transmembrane region" description="Helical" evidence="1">
    <location>
        <begin position="37"/>
        <end position="56"/>
    </location>
</feature>
<evidence type="ECO:0000256" key="1">
    <source>
        <dbReference type="SAM" id="Phobius"/>
    </source>
</evidence>
<keyword evidence="1" id="KW-0812">Transmembrane</keyword>